<dbReference type="Proteomes" id="UP000604481">
    <property type="component" value="Unassembled WGS sequence"/>
</dbReference>
<gene>
    <name evidence="1" type="ORF">INR99_15895</name>
</gene>
<name>A0A8J7K331_9NEIS</name>
<sequence>MSPLMQLMPSSQLQGHVLCLPELAVALPDTLQATWLQVGAETLITLHQELDKVQGQPDWILGDESTPALPWLLAIARFPDAGRAFSQFGGWCVLKGRGGTSSESGDTVPLSAPPATPVVPLIECGITADSSRCAPTEAVSEPAIAIALETNQQPYLAAMPAKDALVEMQENSDKQLLFELFKHTAWEDTTDNRAQCERIEQQLLKRAICMPSLASEITQMRKKGEKARALADELLQRWNKHGDTPEFRAWFDAAKNSEGKWVSKHLDITLNKLQKFLQKQAVRHKASAGSYTSHLPSVVLVEGHHPNSLRYLQPAAQWDILIDETGQHFDQKADDLPYSDKDLGRIVALAIPQGIKLPPLKKGFHAADESAQEVDDAVACLMSARVGLFGFTANDAGSQGIHWINHVRQVVRWVLMQLPFRSDCQNVIQCHIENRGQYKNGMRLDALEEIISSELHDLDPERFQRLILRLNIIGKEGHPYNGYVDAVAFTWGSPAAVSRDRLKKSLLQGHCLLRPDQAAMERLYLAISRQATLSASDWYALCGALDEENSSGLIHSYLHELGQRTRKSPHQWRHYLDAVQTSLRLKQYRLTTLAHALQWLDDWRPEGEQFSGPLQLEFAAARLALANHRGRIEPELVSRCIELARELRDEMAPQCCETLLRVATLSTNYFDFDLLRTELEDWRQQPIATVGKLNRAKLCSALGQLYAFKGELDTALTEFDQALTTFASLSDPIQAQREAGQTSVYRLIVLMDGPLGDTELEAELTRHFRDVTRKANLPDAARSLAASGHEQRFDQHLLLRACITRPALMHAVITDYLATQDKWERDIDDHPWPLINAYRAWLLVNSGKAALASEFINQAIDACTADEAGLTLRWMGLVLHRLAERLKLEGVNATGVSLTSLIQELPNVPQAGLTLAEPLALLRATLPFNFH</sequence>
<evidence type="ECO:0000313" key="1">
    <source>
        <dbReference type="EMBL" id="MBE9610822.1"/>
    </source>
</evidence>
<organism evidence="1 2">
    <name type="scientific">Chitinilyticum piscinae</name>
    <dbReference type="NCBI Taxonomy" id="2866724"/>
    <lineage>
        <taxon>Bacteria</taxon>
        <taxon>Pseudomonadati</taxon>
        <taxon>Pseudomonadota</taxon>
        <taxon>Betaproteobacteria</taxon>
        <taxon>Neisseriales</taxon>
        <taxon>Chitinibacteraceae</taxon>
        <taxon>Chitinilyticum</taxon>
    </lineage>
</organism>
<accession>A0A8J7K331</accession>
<evidence type="ECO:0000313" key="2">
    <source>
        <dbReference type="Proteomes" id="UP000604481"/>
    </source>
</evidence>
<dbReference type="EMBL" id="JADFUA010000014">
    <property type="protein sequence ID" value="MBE9610822.1"/>
    <property type="molecule type" value="Genomic_DNA"/>
</dbReference>
<dbReference type="AlphaFoldDB" id="A0A8J7K331"/>
<comment type="caution">
    <text evidence="1">The sequence shown here is derived from an EMBL/GenBank/DDBJ whole genome shotgun (WGS) entry which is preliminary data.</text>
</comment>
<protein>
    <recommendedName>
        <fullName evidence="3">Tetratricopeptide repeat protein</fullName>
    </recommendedName>
</protein>
<evidence type="ECO:0008006" key="3">
    <source>
        <dbReference type="Google" id="ProtNLM"/>
    </source>
</evidence>
<reference evidence="1 2" key="1">
    <citation type="submission" date="2020-10" db="EMBL/GenBank/DDBJ databases">
        <title>The genome sequence of Chitinilyticum litopenaei 4Y14.</title>
        <authorList>
            <person name="Liu Y."/>
        </authorList>
    </citation>
    <scope>NUCLEOTIDE SEQUENCE [LARGE SCALE GENOMIC DNA]</scope>
    <source>
        <strain evidence="1 2">4Y14</strain>
    </source>
</reference>
<proteinExistence type="predicted"/>
<keyword evidence="2" id="KW-1185">Reference proteome</keyword>
<dbReference type="RefSeq" id="WP_194117370.1">
    <property type="nucleotide sequence ID" value="NZ_JADFUA010000014.1"/>
</dbReference>